<keyword evidence="2" id="KW-0547">Nucleotide-binding</keyword>
<dbReference type="AlphaFoldDB" id="A0A6J6W2X4"/>
<dbReference type="Pfam" id="PF01812">
    <property type="entry name" value="5-FTHF_cyc-lig"/>
    <property type="match status" value="1"/>
</dbReference>
<sequence>MAEADEKAKLREQLRQLRPQRFTKDPFLHLLSIPQIREAKVITSYISYGLEPSTSSLNAELLENNKVVLLPRISHNSLDWVRWSGDFEDLEQRGNLLEPIGESEKDLSIIDVVILPALYIDKDGFRLGKGGGYYDKSLPLLNAWKIALVHEGEVGDDQLPVEPHDVSVDAVATPNNVRVF</sequence>
<dbReference type="GO" id="GO:0005524">
    <property type="term" value="F:ATP binding"/>
    <property type="evidence" value="ECO:0007669"/>
    <property type="project" value="UniProtKB-KW"/>
</dbReference>
<evidence type="ECO:0000313" key="7">
    <source>
        <dbReference type="EMBL" id="CAB5012028.1"/>
    </source>
</evidence>
<gene>
    <name evidence="4" type="ORF">UFOPK2967_00033</name>
    <name evidence="5" type="ORF">UFOPK3587_00259</name>
    <name evidence="6" type="ORF">UFOPK3984_00251</name>
    <name evidence="7" type="ORF">UFOPK4114_00310</name>
</gene>
<dbReference type="EMBL" id="CAFAAC010000001">
    <property type="protein sequence ID" value="CAB4777443.1"/>
    <property type="molecule type" value="Genomic_DNA"/>
</dbReference>
<dbReference type="InterPro" id="IPR037171">
    <property type="entry name" value="NagB/RpiA_transferase-like"/>
</dbReference>
<accession>A0A6J6W2X4</accession>
<dbReference type="SUPFAM" id="SSF100950">
    <property type="entry name" value="NagB/RpiA/CoA transferase-like"/>
    <property type="match status" value="1"/>
</dbReference>
<evidence type="ECO:0000313" key="5">
    <source>
        <dbReference type="EMBL" id="CAB4897153.1"/>
    </source>
</evidence>
<evidence type="ECO:0000256" key="2">
    <source>
        <dbReference type="ARBA" id="ARBA00022741"/>
    </source>
</evidence>
<reference evidence="4" key="1">
    <citation type="submission" date="2020-05" db="EMBL/GenBank/DDBJ databases">
        <authorList>
            <person name="Chiriac C."/>
            <person name="Salcher M."/>
            <person name="Ghai R."/>
            <person name="Kavagutti S V."/>
        </authorList>
    </citation>
    <scope>NUCLEOTIDE SEQUENCE</scope>
</reference>
<dbReference type="InterPro" id="IPR024185">
    <property type="entry name" value="FTHF_cligase-like_sf"/>
</dbReference>
<proteinExistence type="inferred from homology"/>
<dbReference type="PANTHER" id="PTHR23407:SF1">
    <property type="entry name" value="5-FORMYLTETRAHYDROFOLATE CYCLO-LIGASE"/>
    <property type="match status" value="1"/>
</dbReference>
<evidence type="ECO:0000313" key="6">
    <source>
        <dbReference type="EMBL" id="CAB4978687.1"/>
    </source>
</evidence>
<comment type="similarity">
    <text evidence="1">Belongs to the 5-formyltetrahydrofolate cyclo-ligase family.</text>
</comment>
<dbReference type="GO" id="GO:0009396">
    <property type="term" value="P:folic acid-containing compound biosynthetic process"/>
    <property type="evidence" value="ECO:0007669"/>
    <property type="project" value="TreeGrafter"/>
</dbReference>
<dbReference type="EMBL" id="CAFBPP010000006">
    <property type="protein sequence ID" value="CAB5012028.1"/>
    <property type="molecule type" value="Genomic_DNA"/>
</dbReference>
<dbReference type="PANTHER" id="PTHR23407">
    <property type="entry name" value="ATPASE INHIBITOR/5-FORMYLTETRAHYDROFOLATE CYCLO-LIGASE"/>
    <property type="match status" value="1"/>
</dbReference>
<dbReference type="NCBIfam" id="TIGR02727">
    <property type="entry name" value="MTHFS_bact"/>
    <property type="match status" value="1"/>
</dbReference>
<evidence type="ECO:0000313" key="4">
    <source>
        <dbReference type="EMBL" id="CAB4777443.1"/>
    </source>
</evidence>
<keyword evidence="3" id="KW-0067">ATP-binding</keyword>
<evidence type="ECO:0000256" key="3">
    <source>
        <dbReference type="ARBA" id="ARBA00022840"/>
    </source>
</evidence>
<dbReference type="EMBL" id="CAFBOP010000005">
    <property type="protein sequence ID" value="CAB4978687.1"/>
    <property type="molecule type" value="Genomic_DNA"/>
</dbReference>
<dbReference type="Gene3D" id="3.40.50.10420">
    <property type="entry name" value="NagB/RpiA/CoA transferase-like"/>
    <property type="match status" value="1"/>
</dbReference>
<dbReference type="InterPro" id="IPR002698">
    <property type="entry name" value="FTHF_cligase"/>
</dbReference>
<dbReference type="PIRSF" id="PIRSF006806">
    <property type="entry name" value="FTHF_cligase"/>
    <property type="match status" value="1"/>
</dbReference>
<evidence type="ECO:0000256" key="1">
    <source>
        <dbReference type="ARBA" id="ARBA00010638"/>
    </source>
</evidence>
<dbReference type="GO" id="GO:0035999">
    <property type="term" value="P:tetrahydrofolate interconversion"/>
    <property type="evidence" value="ECO:0007669"/>
    <property type="project" value="TreeGrafter"/>
</dbReference>
<protein>
    <submittedName>
        <fullName evidence="4">Unannotated protein</fullName>
    </submittedName>
</protein>
<dbReference type="EMBL" id="CAFBMN010000006">
    <property type="protein sequence ID" value="CAB4897153.1"/>
    <property type="molecule type" value="Genomic_DNA"/>
</dbReference>
<dbReference type="GO" id="GO:0030272">
    <property type="term" value="F:5-formyltetrahydrofolate cyclo-ligase activity"/>
    <property type="evidence" value="ECO:0007669"/>
    <property type="project" value="TreeGrafter"/>
</dbReference>
<organism evidence="4">
    <name type="scientific">freshwater metagenome</name>
    <dbReference type="NCBI Taxonomy" id="449393"/>
    <lineage>
        <taxon>unclassified sequences</taxon>
        <taxon>metagenomes</taxon>
        <taxon>ecological metagenomes</taxon>
    </lineage>
</organism>
<name>A0A6J6W2X4_9ZZZZ</name>